<dbReference type="EMBL" id="CP000112">
    <property type="protein sequence ID" value="ABB39009.2"/>
    <property type="molecule type" value="Genomic_DNA"/>
</dbReference>
<feature type="signal peptide" evidence="1">
    <location>
        <begin position="1"/>
        <end position="25"/>
    </location>
</feature>
<dbReference type="Pfam" id="PF17680">
    <property type="entry name" value="FlgO"/>
    <property type="match status" value="1"/>
</dbReference>
<dbReference type="eggNOG" id="ENOG5032U8Q">
    <property type="taxonomic scope" value="Bacteria"/>
</dbReference>
<sequence>MSILKNTLLACAMAGVLTTAPAALAEDMQHGTGMEGFNTGTALRVQNPQGDHTLVQGGRTTLRTVHGLPRGVVVSDGNNGLVHITEDRAVQPPSPEYDDARELKLKIRELADQLLEGKAEKALRGVAALPASFVNQDNFEQSSSFGRYIAEQLFYEFNQRGFPVREYRLQQGIATRRAEGEFILSRGNQVIAASPAANIYLTGTYYRDRYSVFVNARLIRASDGLVLRTGQLVFPVTGVTRRMLASTDVKLESTYVGMQDFEIMTRATDLTSIDLGDDIH</sequence>
<feature type="domain" description="FlgO" evidence="2">
    <location>
        <begin position="109"/>
        <end position="236"/>
    </location>
</feature>
<evidence type="ECO:0000313" key="3">
    <source>
        <dbReference type="EMBL" id="ABB39009.2"/>
    </source>
</evidence>
<dbReference type="KEGG" id="dde:Dde_2212"/>
<gene>
    <name evidence="3" type="ordered locus">Dde_2212</name>
</gene>
<protein>
    <recommendedName>
        <fullName evidence="2">FlgO domain-containing protein</fullName>
    </recommendedName>
</protein>
<keyword evidence="4" id="KW-1185">Reference proteome</keyword>
<evidence type="ECO:0000259" key="2">
    <source>
        <dbReference type="Pfam" id="PF17680"/>
    </source>
</evidence>
<feature type="chain" id="PRO_5004220001" description="FlgO domain-containing protein" evidence="1">
    <location>
        <begin position="26"/>
        <end position="280"/>
    </location>
</feature>
<organism evidence="3 4">
    <name type="scientific">Oleidesulfovibrio alaskensis (strain ATCC BAA-1058 / DSM 17464 / G20)</name>
    <name type="common">Desulfovibrio alaskensis</name>
    <dbReference type="NCBI Taxonomy" id="207559"/>
    <lineage>
        <taxon>Bacteria</taxon>
        <taxon>Pseudomonadati</taxon>
        <taxon>Thermodesulfobacteriota</taxon>
        <taxon>Desulfovibrionia</taxon>
        <taxon>Desulfovibrionales</taxon>
        <taxon>Desulfovibrionaceae</taxon>
        <taxon>Oleidesulfovibrio</taxon>
    </lineage>
</organism>
<reference evidence="3 4" key="1">
    <citation type="journal article" date="2011" name="J. Bacteriol.">
        <title>Complete genome sequence and updated annotation of Desulfovibrio alaskensis G20.</title>
        <authorList>
            <person name="Hauser L.J."/>
            <person name="Land M.L."/>
            <person name="Brown S.D."/>
            <person name="Larimer F."/>
            <person name="Keller K.L."/>
            <person name="Rapp-Giles B.J."/>
            <person name="Price M.N."/>
            <person name="Lin M."/>
            <person name="Bruce D.C."/>
            <person name="Detter J.C."/>
            <person name="Tapia R."/>
            <person name="Han C.S."/>
            <person name="Goodwin L.A."/>
            <person name="Cheng J.F."/>
            <person name="Pitluck S."/>
            <person name="Copeland A."/>
            <person name="Lucas S."/>
            <person name="Nolan M."/>
            <person name="Lapidus A.L."/>
            <person name="Palumbo A.V."/>
            <person name="Wall J.D."/>
        </authorList>
    </citation>
    <scope>NUCLEOTIDE SEQUENCE [LARGE SCALE GENOMIC DNA]</scope>
    <source>
        <strain evidence="4">ATCC BAA 1058 / DSM 17464 / G20</strain>
    </source>
</reference>
<proteinExistence type="predicted"/>
<accession>Q30Z87</accession>
<evidence type="ECO:0000256" key="1">
    <source>
        <dbReference type="SAM" id="SignalP"/>
    </source>
</evidence>
<dbReference type="InterPro" id="IPR041215">
    <property type="entry name" value="FlgO_dom"/>
</dbReference>
<dbReference type="AlphaFoldDB" id="Q30Z87"/>
<dbReference type="STRING" id="207559.Dde_2212"/>
<dbReference type="HOGENOM" id="CLU_992978_0_0_7"/>
<name>Q30Z87_OLEA2</name>
<evidence type="ECO:0000313" key="4">
    <source>
        <dbReference type="Proteomes" id="UP000002710"/>
    </source>
</evidence>
<dbReference type="RefSeq" id="WP_011368103.1">
    <property type="nucleotide sequence ID" value="NC_007519.1"/>
</dbReference>
<keyword evidence="1" id="KW-0732">Signal</keyword>
<dbReference type="Proteomes" id="UP000002710">
    <property type="component" value="Chromosome"/>
</dbReference>